<evidence type="ECO:0000256" key="11">
    <source>
        <dbReference type="ARBA" id="ARBA00023303"/>
    </source>
</evidence>
<evidence type="ECO:0000256" key="8">
    <source>
        <dbReference type="ARBA" id="ARBA00023065"/>
    </source>
</evidence>
<name>A0A7S1DME1_HEMAN</name>
<dbReference type="Gene3D" id="1.20.120.350">
    <property type="entry name" value="Voltage-gated potassium channels. Chain C"/>
    <property type="match status" value="4"/>
</dbReference>
<dbReference type="InterPro" id="IPR002048">
    <property type="entry name" value="EF_hand_dom"/>
</dbReference>
<dbReference type="InterPro" id="IPR005821">
    <property type="entry name" value="Ion_trans_dom"/>
</dbReference>
<reference evidence="15" key="1">
    <citation type="submission" date="2021-01" db="EMBL/GenBank/DDBJ databases">
        <authorList>
            <person name="Corre E."/>
            <person name="Pelletier E."/>
            <person name="Niang G."/>
            <person name="Scheremetjew M."/>
            <person name="Finn R."/>
            <person name="Kale V."/>
            <person name="Holt S."/>
            <person name="Cochrane G."/>
            <person name="Meng A."/>
            <person name="Brown T."/>
            <person name="Cohen L."/>
        </authorList>
    </citation>
    <scope>NUCLEOTIDE SEQUENCE</scope>
    <source>
        <strain evidence="15">CCMP644</strain>
    </source>
</reference>
<feature type="domain" description="EF-hand" evidence="14">
    <location>
        <begin position="935"/>
        <end position="970"/>
    </location>
</feature>
<comment type="subcellular location">
    <subcellularLocation>
        <location evidence="1">Membrane</location>
        <topology evidence="1">Multi-pass membrane protein</topology>
    </subcellularLocation>
</comment>
<evidence type="ECO:0000256" key="7">
    <source>
        <dbReference type="ARBA" id="ARBA00022989"/>
    </source>
</evidence>
<evidence type="ECO:0000313" key="15">
    <source>
        <dbReference type="EMBL" id="CAD8952318.1"/>
    </source>
</evidence>
<dbReference type="CDD" id="cd00051">
    <property type="entry name" value="EFh"/>
    <property type="match status" value="1"/>
</dbReference>
<dbReference type="GO" id="GO:0005509">
    <property type="term" value="F:calcium ion binding"/>
    <property type="evidence" value="ECO:0007669"/>
    <property type="project" value="InterPro"/>
</dbReference>
<feature type="transmembrane region" description="Helical" evidence="13">
    <location>
        <begin position="880"/>
        <end position="902"/>
    </location>
</feature>
<feature type="transmembrane region" description="Helical" evidence="13">
    <location>
        <begin position="582"/>
        <end position="605"/>
    </location>
</feature>
<keyword evidence="7 13" id="KW-1133">Transmembrane helix</keyword>
<dbReference type="GO" id="GO:0001518">
    <property type="term" value="C:voltage-gated sodium channel complex"/>
    <property type="evidence" value="ECO:0007669"/>
    <property type="project" value="TreeGrafter"/>
</dbReference>
<feature type="region of interest" description="Disordered" evidence="12">
    <location>
        <begin position="1844"/>
        <end position="1888"/>
    </location>
</feature>
<organism evidence="15">
    <name type="scientific">Hemiselmis andersenii</name>
    <name type="common">Cryptophyte alga</name>
    <dbReference type="NCBI Taxonomy" id="464988"/>
    <lineage>
        <taxon>Eukaryota</taxon>
        <taxon>Cryptophyceae</taxon>
        <taxon>Cryptomonadales</taxon>
        <taxon>Hemiselmidaceae</taxon>
        <taxon>Hemiselmis</taxon>
    </lineage>
</organism>
<dbReference type="PROSITE" id="PS00018">
    <property type="entry name" value="EF_HAND_1"/>
    <property type="match status" value="2"/>
</dbReference>
<feature type="compositionally biased region" description="Acidic residues" evidence="12">
    <location>
        <begin position="462"/>
        <end position="473"/>
    </location>
</feature>
<evidence type="ECO:0000256" key="13">
    <source>
        <dbReference type="SAM" id="Phobius"/>
    </source>
</evidence>
<feature type="transmembrane region" description="Helical" evidence="13">
    <location>
        <begin position="1330"/>
        <end position="1353"/>
    </location>
</feature>
<evidence type="ECO:0000256" key="4">
    <source>
        <dbReference type="ARBA" id="ARBA00022737"/>
    </source>
</evidence>
<dbReference type="PANTHER" id="PTHR10037">
    <property type="entry name" value="VOLTAGE-GATED CATION CHANNEL CALCIUM AND SODIUM"/>
    <property type="match status" value="1"/>
</dbReference>
<keyword evidence="10" id="KW-0325">Glycoprotein</keyword>
<feature type="transmembrane region" description="Helical" evidence="13">
    <location>
        <begin position="1396"/>
        <end position="1417"/>
    </location>
</feature>
<feature type="transmembrane region" description="Helical" evidence="13">
    <location>
        <begin position="372"/>
        <end position="393"/>
    </location>
</feature>
<gene>
    <name evidence="15" type="ORF">HAND00432_LOCUS6854</name>
</gene>
<keyword evidence="6" id="KW-0851">Voltage-gated channel</keyword>
<feature type="transmembrane region" description="Helical" evidence="13">
    <location>
        <begin position="1229"/>
        <end position="1249"/>
    </location>
</feature>
<feature type="region of interest" description="Disordered" evidence="12">
    <location>
        <begin position="423"/>
        <end position="503"/>
    </location>
</feature>
<feature type="transmembrane region" description="Helical" evidence="13">
    <location>
        <begin position="1749"/>
        <end position="1774"/>
    </location>
</feature>
<dbReference type="InterPro" id="IPR043203">
    <property type="entry name" value="VGCC_Ca_Na"/>
</dbReference>
<dbReference type="GO" id="GO:0005248">
    <property type="term" value="F:voltage-gated sodium channel activity"/>
    <property type="evidence" value="ECO:0007669"/>
    <property type="project" value="TreeGrafter"/>
</dbReference>
<evidence type="ECO:0000256" key="1">
    <source>
        <dbReference type="ARBA" id="ARBA00004141"/>
    </source>
</evidence>
<dbReference type="SUPFAM" id="SSF81324">
    <property type="entry name" value="Voltage-gated potassium channels"/>
    <property type="match status" value="4"/>
</dbReference>
<keyword evidence="2" id="KW-0813">Transport</keyword>
<feature type="transmembrane region" description="Helical" evidence="13">
    <location>
        <begin position="1463"/>
        <end position="1480"/>
    </location>
</feature>
<dbReference type="EMBL" id="HBFX01011614">
    <property type="protein sequence ID" value="CAD8952318.1"/>
    <property type="molecule type" value="Transcribed_RNA"/>
</dbReference>
<feature type="compositionally biased region" description="Polar residues" evidence="12">
    <location>
        <begin position="1866"/>
        <end position="1884"/>
    </location>
</feature>
<evidence type="ECO:0000256" key="9">
    <source>
        <dbReference type="ARBA" id="ARBA00023136"/>
    </source>
</evidence>
<keyword evidence="3 13" id="KW-0812">Transmembrane</keyword>
<evidence type="ECO:0000256" key="3">
    <source>
        <dbReference type="ARBA" id="ARBA00022692"/>
    </source>
</evidence>
<dbReference type="InterPro" id="IPR011992">
    <property type="entry name" value="EF-hand-dom_pair"/>
</dbReference>
<dbReference type="SMART" id="SM00054">
    <property type="entry name" value="EFh"/>
    <property type="match status" value="2"/>
</dbReference>
<feature type="compositionally biased region" description="Polar residues" evidence="12">
    <location>
        <begin position="1844"/>
        <end position="1857"/>
    </location>
</feature>
<dbReference type="SUPFAM" id="SSF47473">
    <property type="entry name" value="EF-hand"/>
    <property type="match status" value="1"/>
</dbReference>
<feature type="transmembrane region" description="Helical" evidence="13">
    <location>
        <begin position="1429"/>
        <end position="1451"/>
    </location>
</feature>
<evidence type="ECO:0000256" key="10">
    <source>
        <dbReference type="ARBA" id="ARBA00023180"/>
    </source>
</evidence>
<evidence type="ECO:0000256" key="12">
    <source>
        <dbReference type="SAM" id="MobiDB-lite"/>
    </source>
</evidence>
<accession>A0A7S1DME1</accession>
<evidence type="ECO:0000256" key="2">
    <source>
        <dbReference type="ARBA" id="ARBA00022448"/>
    </source>
</evidence>
<dbReference type="PROSITE" id="PS50222">
    <property type="entry name" value="EF_HAND_2"/>
    <property type="match status" value="2"/>
</dbReference>
<evidence type="ECO:0000259" key="14">
    <source>
        <dbReference type="PROSITE" id="PS50222"/>
    </source>
</evidence>
<keyword evidence="9 13" id="KW-0472">Membrane</keyword>
<feature type="domain" description="EF-hand" evidence="14">
    <location>
        <begin position="971"/>
        <end position="1006"/>
    </location>
</feature>
<feature type="transmembrane region" description="Helical" evidence="13">
    <location>
        <begin position="333"/>
        <end position="352"/>
    </location>
</feature>
<sequence length="1931" mass="214769">MADLGANGGNNSVRLEDVNDLPSNGDPGSQRQDDGKTSVNTLSDDHGGQRSQEGSGHHRHSHHRHYDASKYHEKHAQLHHEEEAELRGPRWPDPSKYNARSLGFLTLQNPVRKAIIGAIEWPWWDRTVLFLILLNTVQLGFFYDPFDVAPLRPDSTKRDILENVGMFFNICFMIECACKIFGWGFIVGPHTYLKDAWNYLDFFIVIIGVLDFLPADEEGGGGSNLSSLRSLRVMRPLRAVTKFPELRFLIVLLLQCIPMLSNVLGLCSFIFLVFGILGVQLFQGILRGQCYSYEDGSVHDPAPCSLATEGGGLAKCPLGYECLLLGENPEQGIVHFDSIGGAIMSIFQVMTMEGWNDMMYAIQDTYHPLMCLYFVLLIFLGPIFAVQLFLVVISTKFAETKESLKALEASKVSAEAANRTFDGGDYDMESSHRGANTDRSGLAGAASGPAAPIQHKDSTLPDFEDSGTMEESNEPTADRVGASSPESGEGDGSAGGVVSVKKQRRSKKKRSFFGRILYRVQVLAKSEGMGNAILLAICLNTLTMAINHDCSVGLDCTLDQAECEGCPAAEPYCKDFKASLEFLNLIFAFIFIVEAAIKIVGLGPWEYFTNKANLFDMIIVIVSGVEIPSVWETFKCLQAKEAFLTVCGQADCPDGPHYLPVSNKYFPYCLDYTSCESGGGAVMVLRTFRLVRIVKLLRAFPDVQKQVKIVVGILGSVAALIGLIFIFLLIFCILGMNIFGGKLVAEWDPGLISMGTRVYVDIPGDWLQDRFPGQWHGRPGSIEQVDPFNHSSTPWLVQLEWGAELAAEYPNLGISEEGFLWAAVKEEVGVGAPAIVQVVPRMNFDNIVNAAITTFQVLTVANWNDDMYDTVASTDPGAALYFYTIIVVGNWMLLNLFIAILIQGFAEQKAVQLQENLLKMQEGLLKKLGGLREDDLATKIETLFESIDADGSGVIDKFELKGALEELEINLRPKELQDLVKKYDVDGSGTIDFEEFLSMIKELVKKAEMAVAGEQEDAPGPEGSSPGKIKRRASTIDDSELAKAKAMHDATQAARDNVKHSAATTARNKSLYIFTEKNPVRVLCTYIAGHPYFDKLILSCIFMSSVCLGIERPEIGDNSPEREALKNIDVFLNIMFLSEAVFKVVSLSFSEYIKNGWNRLDFMIVTTSLLDWGLTEGLKDANVDLTVLKIFRIFRIFRALRPLRIIARARGLRILVSTLMSSIKPVMNTVGIALSVFAVFGVLGMQLLSGKMRFCSDPKVFLKENCVGETEDGELRMWMSHPVHFDDIVNAIRALFILATQDDWPDHMWAGVDATGNKSGRWQNRNEVYILYYIFCIMVAGYLIVNIFVGVFVDCYNAAASDMEQPQEPKKISTSKLQDVFDDPESAIRLKICDTVATSAFDLFIAFFISTNVITMAMESFKQSEWQNVFGVFTNFFFAFVFGFECAFKMWAFRPRRYFSSGWNRFDFFIVSVTFLGILIDTSARIAARSAADGGAPSEPPNLMFLRIQRIFRIFRILRAVRIFKTAKGLYAIAVTMMSSMPALVNLLLMLMLLFFMYGVLGVMLFGHLCSAGDETRPGIEAVRCMLHPPETLLDPHANFINMGNALLTLFRIATGDAWGEILYACQVEVVGGFPRKVLDETWKHMVDLLQYDPRTLPPQDPEFLAADDDDAAIKIAMLSIRRWNHTAYGTEDHPAWPLTSDTARDWVALARMALPFCVTDQEMYELENANLAYCGEGIRCVETCGNPYFANFTLVTFVLMAAFILLQLVIAVLMEQLANQFGQDLSGRKKPQDLVTGCEELQKPVLARIARRWQYNAERFLNHNSAVRIMPAIQESENEENVSFTNHSRSPDTRYNFNGEGSGGTQSPMTQAMPDSSPSNQATGVEKAAHVTEVDKVGESDWQHTVESPGVESEMMMNAVHHHRDSGTTA</sequence>
<feature type="region of interest" description="Disordered" evidence="12">
    <location>
        <begin position="1"/>
        <end position="67"/>
    </location>
</feature>
<dbReference type="Pfam" id="PF00520">
    <property type="entry name" value="Ion_trans"/>
    <property type="match status" value="4"/>
</dbReference>
<feature type="region of interest" description="Disordered" evidence="12">
    <location>
        <begin position="73"/>
        <end position="92"/>
    </location>
</feature>
<feature type="transmembrane region" description="Helical" evidence="13">
    <location>
        <begin position="1547"/>
        <end position="1569"/>
    </location>
</feature>
<evidence type="ECO:0000256" key="5">
    <source>
        <dbReference type="ARBA" id="ARBA00022837"/>
    </source>
</evidence>
<dbReference type="InterPro" id="IPR027359">
    <property type="entry name" value="Volt_channel_dom_sf"/>
</dbReference>
<feature type="transmembrane region" description="Helical" evidence="13">
    <location>
        <begin position="709"/>
        <end position="739"/>
    </location>
</feature>
<feature type="transmembrane region" description="Helical" evidence="13">
    <location>
        <begin position="166"/>
        <end position="187"/>
    </location>
</feature>
<feature type="compositionally biased region" description="Low complexity" evidence="12">
    <location>
        <begin position="440"/>
        <end position="452"/>
    </location>
</feature>
<dbReference type="InterPro" id="IPR018247">
    <property type="entry name" value="EF_Hand_1_Ca_BS"/>
</dbReference>
<proteinExistence type="predicted"/>
<dbReference type="Gene3D" id="1.10.238.10">
    <property type="entry name" value="EF-hand"/>
    <property type="match status" value="1"/>
</dbReference>
<dbReference type="FunFam" id="1.20.120.350:FF:000009">
    <property type="entry name" value="Voltage-dependent T-type calcium channel subunit alpha"/>
    <property type="match status" value="1"/>
</dbReference>
<keyword evidence="11" id="KW-0407">Ion channel</keyword>
<keyword evidence="4" id="KW-0677">Repeat</keyword>
<dbReference type="FunFam" id="1.10.287.70:FF:000117">
    <property type="entry name" value="Voltage-gated Ca2+ channel, alpha subunit"/>
    <property type="match status" value="1"/>
</dbReference>
<dbReference type="Gene3D" id="1.10.287.70">
    <property type="match status" value="4"/>
</dbReference>
<dbReference type="PANTHER" id="PTHR10037:SF62">
    <property type="entry name" value="SODIUM CHANNEL PROTEIN 60E"/>
    <property type="match status" value="1"/>
</dbReference>
<feature type="region of interest" description="Disordered" evidence="12">
    <location>
        <begin position="1011"/>
        <end position="1032"/>
    </location>
</feature>
<dbReference type="Pfam" id="PF13499">
    <property type="entry name" value="EF-hand_7"/>
    <property type="match status" value="1"/>
</dbReference>
<feature type="compositionally biased region" description="Basic and acidic residues" evidence="12">
    <location>
        <begin position="73"/>
        <end position="90"/>
    </location>
</feature>
<feature type="transmembrane region" description="Helical" evidence="13">
    <location>
        <begin position="248"/>
        <end position="277"/>
    </location>
</feature>
<keyword evidence="8" id="KW-0406">Ion transport</keyword>
<keyword evidence="5" id="KW-0106">Calcium</keyword>
<protein>
    <recommendedName>
        <fullName evidence="14">EF-hand domain-containing protein</fullName>
    </recommendedName>
</protein>
<evidence type="ECO:0000256" key="6">
    <source>
        <dbReference type="ARBA" id="ARBA00022882"/>
    </source>
</evidence>